<evidence type="ECO:0008006" key="4">
    <source>
        <dbReference type="Google" id="ProtNLM"/>
    </source>
</evidence>
<proteinExistence type="predicted"/>
<name>A0ABR0DZV0_ZASCE</name>
<evidence type="ECO:0000313" key="2">
    <source>
        <dbReference type="EMBL" id="KAK4494471.1"/>
    </source>
</evidence>
<accession>A0ABR0DZV0</accession>
<sequence length="175" mass="19420">MDELADAITTIHSTKFSTPRLFVNVRFSDATTHNSYIAGKKRPANHIVANVRVGPSRTQADWNSLCADIVSAWNRIVPMPKVRRSDPDVDHELRSCILLGGMIGGYEAGFMIPKAGDDGQWLRDHWEEFEMKAQGGDGEFREMIDEVKERGLLGGADGKSSKQKLEEMLGWGDSA</sequence>
<dbReference type="Proteomes" id="UP001305779">
    <property type="component" value="Unassembled WGS sequence"/>
</dbReference>
<gene>
    <name evidence="2" type="ORF">PRZ48_014769</name>
</gene>
<protein>
    <recommendedName>
        <fullName evidence="4">Tautomerase cis-CaaD-like domain-containing protein</fullName>
    </recommendedName>
</protein>
<comment type="caution">
    <text evidence="2">The sequence shown here is derived from an EMBL/GenBank/DDBJ whole genome shotgun (WGS) entry which is preliminary data.</text>
</comment>
<keyword evidence="3" id="KW-1185">Reference proteome</keyword>
<evidence type="ECO:0000313" key="3">
    <source>
        <dbReference type="Proteomes" id="UP001305779"/>
    </source>
</evidence>
<evidence type="ECO:0000256" key="1">
    <source>
        <dbReference type="SAM" id="MobiDB-lite"/>
    </source>
</evidence>
<dbReference type="Gene3D" id="3.30.429.10">
    <property type="entry name" value="Macrophage Migration Inhibitory Factor"/>
    <property type="match status" value="1"/>
</dbReference>
<dbReference type="InterPro" id="IPR014347">
    <property type="entry name" value="Tautomerase/MIF_sf"/>
</dbReference>
<feature type="region of interest" description="Disordered" evidence="1">
    <location>
        <begin position="152"/>
        <end position="175"/>
    </location>
</feature>
<dbReference type="EMBL" id="JAXOVC010000014">
    <property type="protein sequence ID" value="KAK4494471.1"/>
    <property type="molecule type" value="Genomic_DNA"/>
</dbReference>
<reference evidence="2 3" key="1">
    <citation type="journal article" date="2023" name="G3 (Bethesda)">
        <title>A chromosome-level genome assembly of Zasmidium syzygii isolated from banana leaves.</title>
        <authorList>
            <person name="van Westerhoven A.C."/>
            <person name="Mehrabi R."/>
            <person name="Talebi R."/>
            <person name="Steentjes M.B.F."/>
            <person name="Corcolon B."/>
            <person name="Chong P.A."/>
            <person name="Kema G.H.J."/>
            <person name="Seidl M.F."/>
        </authorList>
    </citation>
    <scope>NUCLEOTIDE SEQUENCE [LARGE SCALE GENOMIC DNA]</scope>
    <source>
        <strain evidence="2 3">P124</strain>
    </source>
</reference>
<organism evidence="2 3">
    <name type="scientific">Zasmidium cellare</name>
    <name type="common">Wine cellar mold</name>
    <name type="synonym">Racodium cellare</name>
    <dbReference type="NCBI Taxonomy" id="395010"/>
    <lineage>
        <taxon>Eukaryota</taxon>
        <taxon>Fungi</taxon>
        <taxon>Dikarya</taxon>
        <taxon>Ascomycota</taxon>
        <taxon>Pezizomycotina</taxon>
        <taxon>Dothideomycetes</taxon>
        <taxon>Dothideomycetidae</taxon>
        <taxon>Mycosphaerellales</taxon>
        <taxon>Mycosphaerellaceae</taxon>
        <taxon>Zasmidium</taxon>
    </lineage>
</organism>